<keyword evidence="3" id="KW-1185">Reference proteome</keyword>
<keyword evidence="1" id="KW-0812">Transmembrane</keyword>
<feature type="transmembrane region" description="Helical" evidence="1">
    <location>
        <begin position="111"/>
        <end position="130"/>
    </location>
</feature>
<protein>
    <submittedName>
        <fullName evidence="2">Uncharacterized protein</fullName>
    </submittedName>
</protein>
<keyword evidence="1" id="KW-0472">Membrane</keyword>
<feature type="transmembrane region" description="Helical" evidence="1">
    <location>
        <begin position="62"/>
        <end position="80"/>
    </location>
</feature>
<feature type="transmembrane region" description="Helical" evidence="1">
    <location>
        <begin position="142"/>
        <end position="165"/>
    </location>
</feature>
<proteinExistence type="predicted"/>
<feature type="transmembrane region" description="Helical" evidence="1">
    <location>
        <begin position="22"/>
        <end position="50"/>
    </location>
</feature>
<organism evidence="2 3">
    <name type="scientific">Coprinopsis marcescibilis</name>
    <name type="common">Agaric fungus</name>
    <name type="synonym">Psathyrella marcescibilis</name>
    <dbReference type="NCBI Taxonomy" id="230819"/>
    <lineage>
        <taxon>Eukaryota</taxon>
        <taxon>Fungi</taxon>
        <taxon>Dikarya</taxon>
        <taxon>Basidiomycota</taxon>
        <taxon>Agaricomycotina</taxon>
        <taxon>Agaricomycetes</taxon>
        <taxon>Agaricomycetidae</taxon>
        <taxon>Agaricales</taxon>
        <taxon>Agaricineae</taxon>
        <taxon>Psathyrellaceae</taxon>
        <taxon>Coprinopsis</taxon>
    </lineage>
</organism>
<evidence type="ECO:0000256" key="1">
    <source>
        <dbReference type="SAM" id="Phobius"/>
    </source>
</evidence>
<evidence type="ECO:0000313" key="3">
    <source>
        <dbReference type="Proteomes" id="UP000307440"/>
    </source>
</evidence>
<dbReference type="OrthoDB" id="3354175at2759"/>
<dbReference type="Proteomes" id="UP000307440">
    <property type="component" value="Unassembled WGS sequence"/>
</dbReference>
<reference evidence="2 3" key="1">
    <citation type="journal article" date="2019" name="Nat. Ecol. Evol.">
        <title>Megaphylogeny resolves global patterns of mushroom evolution.</title>
        <authorList>
            <person name="Varga T."/>
            <person name="Krizsan K."/>
            <person name="Foldi C."/>
            <person name="Dima B."/>
            <person name="Sanchez-Garcia M."/>
            <person name="Sanchez-Ramirez S."/>
            <person name="Szollosi G.J."/>
            <person name="Szarkandi J.G."/>
            <person name="Papp V."/>
            <person name="Albert L."/>
            <person name="Andreopoulos W."/>
            <person name="Angelini C."/>
            <person name="Antonin V."/>
            <person name="Barry K.W."/>
            <person name="Bougher N.L."/>
            <person name="Buchanan P."/>
            <person name="Buyck B."/>
            <person name="Bense V."/>
            <person name="Catcheside P."/>
            <person name="Chovatia M."/>
            <person name="Cooper J."/>
            <person name="Damon W."/>
            <person name="Desjardin D."/>
            <person name="Finy P."/>
            <person name="Geml J."/>
            <person name="Haridas S."/>
            <person name="Hughes K."/>
            <person name="Justo A."/>
            <person name="Karasinski D."/>
            <person name="Kautmanova I."/>
            <person name="Kiss B."/>
            <person name="Kocsube S."/>
            <person name="Kotiranta H."/>
            <person name="LaButti K.M."/>
            <person name="Lechner B.E."/>
            <person name="Liimatainen K."/>
            <person name="Lipzen A."/>
            <person name="Lukacs Z."/>
            <person name="Mihaltcheva S."/>
            <person name="Morgado L.N."/>
            <person name="Niskanen T."/>
            <person name="Noordeloos M.E."/>
            <person name="Ohm R.A."/>
            <person name="Ortiz-Santana B."/>
            <person name="Ovrebo C."/>
            <person name="Racz N."/>
            <person name="Riley R."/>
            <person name="Savchenko A."/>
            <person name="Shiryaev A."/>
            <person name="Soop K."/>
            <person name="Spirin V."/>
            <person name="Szebenyi C."/>
            <person name="Tomsovsky M."/>
            <person name="Tulloss R.E."/>
            <person name="Uehling J."/>
            <person name="Grigoriev I.V."/>
            <person name="Vagvolgyi C."/>
            <person name="Papp T."/>
            <person name="Martin F.M."/>
            <person name="Miettinen O."/>
            <person name="Hibbett D.S."/>
            <person name="Nagy L.G."/>
        </authorList>
    </citation>
    <scope>NUCLEOTIDE SEQUENCE [LARGE SCALE GENOMIC DNA]</scope>
    <source>
        <strain evidence="2 3">CBS 121175</strain>
    </source>
</reference>
<name>A0A5C3KEE7_COPMA</name>
<evidence type="ECO:0000313" key="2">
    <source>
        <dbReference type="EMBL" id="TFK18033.1"/>
    </source>
</evidence>
<feature type="transmembrane region" description="Helical" evidence="1">
    <location>
        <begin position="257"/>
        <end position="276"/>
    </location>
</feature>
<sequence>MFLQPPPEVANAYAEQQFEYRVYYLLCFWVESLLYGIYLCVFIAAMNIMLRKRAHNTTSSKVFLIGVVSLFVLITIHNFTNVHRMIQAYAYETSFAYPAIFLRDLNNWDCFAFPVILALVIWIADILVIYRCWLVWKKRSWVIVVPVLLLIGSLVVQGINLTWMANPNRRSIPVTYGYLYWTLRLNFPLAFCQNVITTGLIAFRIWKQHRQTKKVGLTISSGVNLLSIARIIVESAFIYTSILLAMIILQFSHASSVILQHALVPVTGIVFLLIAIRAHSARTESSGLSSVPQRSMVPSWIGGDNQGNGVSSTRRASMPMVTVTEEHHLDDFVDLKFRSGGKGPSPALETIDEGLNESKEFKPHVV</sequence>
<gene>
    <name evidence="2" type="ORF">FA15DRAFT_683390</name>
</gene>
<feature type="transmembrane region" description="Helical" evidence="1">
    <location>
        <begin position="185"/>
        <end position="206"/>
    </location>
</feature>
<accession>A0A5C3KEE7</accession>
<dbReference type="AlphaFoldDB" id="A0A5C3KEE7"/>
<dbReference type="EMBL" id="ML210439">
    <property type="protein sequence ID" value="TFK18033.1"/>
    <property type="molecule type" value="Genomic_DNA"/>
</dbReference>
<feature type="transmembrane region" description="Helical" evidence="1">
    <location>
        <begin position="227"/>
        <end position="251"/>
    </location>
</feature>
<keyword evidence="1" id="KW-1133">Transmembrane helix</keyword>